<feature type="domain" description="EfeO-type cupredoxin-like" evidence="1">
    <location>
        <begin position="31"/>
        <end position="126"/>
    </location>
</feature>
<evidence type="ECO:0000313" key="2">
    <source>
        <dbReference type="EMBL" id="MDA5107503.1"/>
    </source>
</evidence>
<dbReference type="Gene3D" id="2.60.40.420">
    <property type="entry name" value="Cupredoxins - blue copper proteins"/>
    <property type="match status" value="1"/>
</dbReference>
<dbReference type="AlphaFoldDB" id="A0A9X3TN96"/>
<dbReference type="RefSeq" id="WP_029098285.1">
    <property type="nucleotide sequence ID" value="NZ_JAPYYP010000003.1"/>
</dbReference>
<protein>
    <submittedName>
        <fullName evidence="2">Cupredoxin domain-containing protein</fullName>
    </submittedName>
</protein>
<dbReference type="Pfam" id="PF13473">
    <property type="entry name" value="Cupredoxin_1"/>
    <property type="match status" value="1"/>
</dbReference>
<dbReference type="InterPro" id="IPR008972">
    <property type="entry name" value="Cupredoxin"/>
</dbReference>
<name>A0A9X3TN96_9BACL</name>
<comment type="caution">
    <text evidence="2">The sequence shown here is derived from an EMBL/GenBank/DDBJ whole genome shotgun (WGS) entry which is preliminary data.</text>
</comment>
<organism evidence="2 3">
    <name type="scientific">Brevibacillus thermoruber</name>
    <dbReference type="NCBI Taxonomy" id="33942"/>
    <lineage>
        <taxon>Bacteria</taxon>
        <taxon>Bacillati</taxon>
        <taxon>Bacillota</taxon>
        <taxon>Bacilli</taxon>
        <taxon>Bacillales</taxon>
        <taxon>Paenibacillaceae</taxon>
        <taxon>Brevibacillus</taxon>
    </lineage>
</organism>
<accession>A0A9X3TN96</accession>
<dbReference type="Proteomes" id="UP001151071">
    <property type="component" value="Unassembled WGS sequence"/>
</dbReference>
<reference evidence="2" key="1">
    <citation type="submission" date="2022-12" db="EMBL/GenBank/DDBJ databases">
        <title>Draft genome sequence of the thermophilic strain Brevibacillus thermoruber HT42, isolated from Los Humeros, Puebla, Mexico, with biotechnological potential.</title>
        <authorList>
            <person name="Lara Sanchez J."/>
            <person name="Solis Palacios R."/>
            <person name="Bustos Baena A.S."/>
            <person name="Ruz Baez A.E."/>
            <person name="Espinosa Luna G."/>
            <person name="Oliart Ros R.M."/>
        </authorList>
    </citation>
    <scope>NUCLEOTIDE SEQUENCE</scope>
    <source>
        <strain evidence="2">HT42</strain>
    </source>
</reference>
<sequence>MTRHRFRQLRYPFIALALISGLLALHDHYRLNASPVAAQRVQTVTIASAGFLPNRLVFHQGETVSLTIVNADTRPHNLVIRELNVSSADLKPSQSATLQFAASKKGRYPFVSDTPGYPETGYQGLLIID</sequence>
<evidence type="ECO:0000313" key="3">
    <source>
        <dbReference type="Proteomes" id="UP001151071"/>
    </source>
</evidence>
<dbReference type="InterPro" id="IPR028096">
    <property type="entry name" value="EfeO_Cupredoxin"/>
</dbReference>
<dbReference type="SUPFAM" id="SSF49503">
    <property type="entry name" value="Cupredoxins"/>
    <property type="match status" value="1"/>
</dbReference>
<evidence type="ECO:0000259" key="1">
    <source>
        <dbReference type="Pfam" id="PF13473"/>
    </source>
</evidence>
<dbReference type="EMBL" id="JAPYYP010000003">
    <property type="protein sequence ID" value="MDA5107503.1"/>
    <property type="molecule type" value="Genomic_DNA"/>
</dbReference>
<gene>
    <name evidence="2" type="ORF">O3V59_03955</name>
</gene>
<keyword evidence="3" id="KW-1185">Reference proteome</keyword>
<proteinExistence type="predicted"/>